<dbReference type="NCBIfam" id="NF001452">
    <property type="entry name" value="PRK00311.1"/>
    <property type="match status" value="1"/>
</dbReference>
<evidence type="ECO:0000313" key="12">
    <source>
        <dbReference type="EMBL" id="QEE27579.1"/>
    </source>
</evidence>
<dbReference type="GO" id="GO:0008168">
    <property type="term" value="F:methyltransferase activity"/>
    <property type="evidence" value="ECO:0007669"/>
    <property type="project" value="UniProtKB-KW"/>
</dbReference>
<gene>
    <name evidence="7 12" type="primary">panB</name>
    <name evidence="12" type="ORF">FTW19_05915</name>
</gene>
<feature type="region of interest" description="Disordered" evidence="11">
    <location>
        <begin position="280"/>
        <end position="302"/>
    </location>
</feature>
<dbReference type="RefSeq" id="WP_147646770.1">
    <property type="nucleotide sequence ID" value="NZ_CP042806.1"/>
</dbReference>
<dbReference type="InterPro" id="IPR003700">
    <property type="entry name" value="Pantoate_hydroxy_MeTrfase"/>
</dbReference>
<dbReference type="NCBIfam" id="TIGR00222">
    <property type="entry name" value="panB"/>
    <property type="match status" value="1"/>
</dbReference>
<dbReference type="Pfam" id="PF02548">
    <property type="entry name" value="Pantoate_transf"/>
    <property type="match status" value="1"/>
</dbReference>
<evidence type="ECO:0000256" key="7">
    <source>
        <dbReference type="HAMAP-Rule" id="MF_00156"/>
    </source>
</evidence>
<evidence type="ECO:0000256" key="11">
    <source>
        <dbReference type="SAM" id="MobiDB-lite"/>
    </source>
</evidence>
<comment type="subunit">
    <text evidence="3 7">Homodecamer; pentamer of dimers.</text>
</comment>
<feature type="binding site" evidence="7 9">
    <location>
        <position position="100"/>
    </location>
    <ligand>
        <name>3-methyl-2-oxobutanoate</name>
        <dbReference type="ChEBI" id="CHEBI:11851"/>
    </ligand>
</feature>
<evidence type="ECO:0000256" key="6">
    <source>
        <dbReference type="ARBA" id="ARBA00056497"/>
    </source>
</evidence>
<dbReference type="Proteomes" id="UP000321820">
    <property type="component" value="Chromosome"/>
</dbReference>
<keyword evidence="5 7" id="KW-0808">Transferase</keyword>
<keyword evidence="4 7" id="KW-0566">Pantothenate biosynthesis</keyword>
<comment type="subcellular location">
    <subcellularLocation>
        <location evidence="7">Cytoplasm</location>
    </subcellularLocation>
</comment>
<evidence type="ECO:0000313" key="13">
    <source>
        <dbReference type="Proteomes" id="UP000321820"/>
    </source>
</evidence>
<keyword evidence="12" id="KW-0489">Methyltransferase</keyword>
<feature type="binding site" evidence="7 10">
    <location>
        <position position="100"/>
    </location>
    <ligand>
        <name>Mg(2+)</name>
        <dbReference type="ChEBI" id="CHEBI:18420"/>
    </ligand>
</feature>
<sequence>MSLTGFRDAAARPLGVATAVTPASLLALKRSGAPITALTAYDYPTARLADEAGIDMLLVGDSLAMAVLGHEDTLAVTMDEMLHHARAVRRATQRALLVVDLPYGSYQISVEDTLRNSLRMVKEAGANAVKLEGGAAMASRVRALTAAEIPVVAHIGLTPQSVNRMGGYRVQGRSEIEAMTLLDDALALEDAGAIAIVLEGIPRELAALITARLHIPTIGIGAGPKCDGQILVWHDVFGLSFRNAPKFVRQFEDVAALMRKGLEEYRTAVSERTFPRDEESYHLPTNVHLPETEEPELSVWSE</sequence>
<feature type="active site" description="Proton acceptor" evidence="7 8">
    <location>
        <position position="199"/>
    </location>
</feature>
<dbReference type="PANTHER" id="PTHR20881">
    <property type="entry name" value="3-METHYL-2-OXOBUTANOATE HYDROXYMETHYLTRANSFERASE"/>
    <property type="match status" value="1"/>
</dbReference>
<feature type="binding site" evidence="7 10">
    <location>
        <position position="61"/>
    </location>
    <ligand>
        <name>Mg(2+)</name>
        <dbReference type="ChEBI" id="CHEBI:18420"/>
    </ligand>
</feature>
<dbReference type="AlphaFoldDB" id="A0A5B9E759"/>
<dbReference type="PIRSF" id="PIRSF000388">
    <property type="entry name" value="Pantoate_hydroxy_MeTrfase"/>
    <property type="match status" value="1"/>
</dbReference>
<dbReference type="GO" id="GO:0003864">
    <property type="term" value="F:3-methyl-2-oxobutanoate hydroxymethyltransferase activity"/>
    <property type="evidence" value="ECO:0007669"/>
    <property type="project" value="UniProtKB-UniRule"/>
</dbReference>
<keyword evidence="7" id="KW-0963">Cytoplasm</keyword>
<evidence type="ECO:0000256" key="3">
    <source>
        <dbReference type="ARBA" id="ARBA00011424"/>
    </source>
</evidence>
<dbReference type="PANTHER" id="PTHR20881:SF0">
    <property type="entry name" value="3-METHYL-2-OXOBUTANOATE HYDROXYMETHYLTRANSFERASE"/>
    <property type="match status" value="1"/>
</dbReference>
<dbReference type="GO" id="GO:0000287">
    <property type="term" value="F:magnesium ion binding"/>
    <property type="evidence" value="ECO:0007669"/>
    <property type="project" value="TreeGrafter"/>
</dbReference>
<dbReference type="EC" id="2.1.2.11" evidence="7"/>
<comment type="function">
    <text evidence="6 7">Catalyzes the reversible reaction in which hydroxymethyl group from 5,10-methylenetetrahydrofolate is transferred onto alpha-ketoisovalerate to form ketopantoate.</text>
</comment>
<dbReference type="GO" id="GO:0015940">
    <property type="term" value="P:pantothenate biosynthetic process"/>
    <property type="evidence" value="ECO:0007669"/>
    <property type="project" value="UniProtKB-UniRule"/>
</dbReference>
<comment type="pathway">
    <text evidence="1 7">Cofactor biosynthesis; (R)-pantothenate biosynthesis; (R)-pantoate from 3-methyl-2-oxobutanoate: step 1/2.</text>
</comment>
<evidence type="ECO:0000256" key="9">
    <source>
        <dbReference type="PIRSR" id="PIRSR000388-2"/>
    </source>
</evidence>
<dbReference type="InterPro" id="IPR040442">
    <property type="entry name" value="Pyrv_kinase-like_dom_sf"/>
</dbReference>
<evidence type="ECO:0000256" key="10">
    <source>
        <dbReference type="PIRSR" id="PIRSR000388-3"/>
    </source>
</evidence>
<dbReference type="SUPFAM" id="SSF51621">
    <property type="entry name" value="Phosphoenolpyruvate/pyruvate domain"/>
    <property type="match status" value="1"/>
</dbReference>
<comment type="cofactor">
    <cofactor evidence="7 10">
        <name>Mg(2+)</name>
        <dbReference type="ChEBI" id="CHEBI:18420"/>
    </cofactor>
    <text evidence="7 10">Binds 1 Mg(2+) ion per subunit.</text>
</comment>
<dbReference type="OrthoDB" id="9781789at2"/>
<dbReference type="InterPro" id="IPR015813">
    <property type="entry name" value="Pyrv/PenolPyrv_kinase-like_dom"/>
</dbReference>
<dbReference type="FunFam" id="3.20.20.60:FF:000003">
    <property type="entry name" value="3-methyl-2-oxobutanoate hydroxymethyltransferase"/>
    <property type="match status" value="1"/>
</dbReference>
<dbReference type="Gene3D" id="3.20.20.60">
    <property type="entry name" value="Phosphoenolpyruvate-binding domains"/>
    <property type="match status" value="1"/>
</dbReference>
<accession>A0A5B9E759</accession>
<proteinExistence type="inferred from homology"/>
<dbReference type="UniPathway" id="UPA00028">
    <property type="reaction ID" value="UER00003"/>
</dbReference>
<dbReference type="GO" id="GO:0005737">
    <property type="term" value="C:cytoplasm"/>
    <property type="evidence" value="ECO:0007669"/>
    <property type="project" value="UniProtKB-SubCell"/>
</dbReference>
<dbReference type="GO" id="GO:0032259">
    <property type="term" value="P:methylation"/>
    <property type="evidence" value="ECO:0007669"/>
    <property type="project" value="UniProtKB-KW"/>
</dbReference>
<name>A0A5B9E759_9BACT</name>
<reference evidence="12 13" key="1">
    <citation type="submission" date="2019-08" db="EMBL/GenBank/DDBJ databases">
        <title>Complete genome sequence of Terriglobus albidus strain ORNL.</title>
        <authorList>
            <person name="Podar M."/>
        </authorList>
    </citation>
    <scope>NUCLEOTIDE SEQUENCE [LARGE SCALE GENOMIC DNA]</scope>
    <source>
        <strain evidence="12 13">ORNL</strain>
    </source>
</reference>
<feature type="binding site" evidence="7 10">
    <location>
        <position position="132"/>
    </location>
    <ligand>
        <name>Mg(2+)</name>
        <dbReference type="ChEBI" id="CHEBI:18420"/>
    </ligand>
</feature>
<feature type="binding site" evidence="7 9">
    <location>
        <position position="130"/>
    </location>
    <ligand>
        <name>3-methyl-2-oxobutanoate</name>
        <dbReference type="ChEBI" id="CHEBI:11851"/>
    </ligand>
</feature>
<feature type="binding site" evidence="7 9">
    <location>
        <begin position="61"/>
        <end position="62"/>
    </location>
    <ligand>
        <name>3-methyl-2-oxobutanoate</name>
        <dbReference type="ChEBI" id="CHEBI:11851"/>
    </ligand>
</feature>
<evidence type="ECO:0000256" key="2">
    <source>
        <dbReference type="ARBA" id="ARBA00008676"/>
    </source>
</evidence>
<dbReference type="CDD" id="cd06557">
    <property type="entry name" value="KPHMT-like"/>
    <property type="match status" value="1"/>
</dbReference>
<dbReference type="HAMAP" id="MF_00156">
    <property type="entry name" value="PanB"/>
    <property type="match status" value="1"/>
</dbReference>
<keyword evidence="13" id="KW-1185">Reference proteome</keyword>
<dbReference type="EMBL" id="CP042806">
    <property type="protein sequence ID" value="QEE27579.1"/>
    <property type="molecule type" value="Genomic_DNA"/>
</dbReference>
<evidence type="ECO:0000256" key="8">
    <source>
        <dbReference type="PIRSR" id="PIRSR000388-1"/>
    </source>
</evidence>
<comment type="catalytic activity">
    <reaction evidence="7">
        <text>(6R)-5,10-methylene-5,6,7,8-tetrahydrofolate + 3-methyl-2-oxobutanoate + H2O = 2-dehydropantoate + (6S)-5,6,7,8-tetrahydrofolate</text>
        <dbReference type="Rhea" id="RHEA:11824"/>
        <dbReference type="ChEBI" id="CHEBI:11561"/>
        <dbReference type="ChEBI" id="CHEBI:11851"/>
        <dbReference type="ChEBI" id="CHEBI:15377"/>
        <dbReference type="ChEBI" id="CHEBI:15636"/>
        <dbReference type="ChEBI" id="CHEBI:57453"/>
        <dbReference type="EC" id="2.1.2.11"/>
    </reaction>
</comment>
<comment type="similarity">
    <text evidence="2 7">Belongs to the PanB family.</text>
</comment>
<dbReference type="KEGG" id="talb:FTW19_05915"/>
<keyword evidence="7 10" id="KW-0460">Magnesium</keyword>
<organism evidence="12 13">
    <name type="scientific">Terriglobus albidus</name>
    <dbReference type="NCBI Taxonomy" id="1592106"/>
    <lineage>
        <taxon>Bacteria</taxon>
        <taxon>Pseudomonadati</taxon>
        <taxon>Acidobacteriota</taxon>
        <taxon>Terriglobia</taxon>
        <taxon>Terriglobales</taxon>
        <taxon>Acidobacteriaceae</taxon>
        <taxon>Terriglobus</taxon>
    </lineage>
</organism>
<evidence type="ECO:0000256" key="1">
    <source>
        <dbReference type="ARBA" id="ARBA00005033"/>
    </source>
</evidence>
<evidence type="ECO:0000256" key="5">
    <source>
        <dbReference type="ARBA" id="ARBA00022679"/>
    </source>
</evidence>
<protein>
    <recommendedName>
        <fullName evidence="7">3-methyl-2-oxobutanoate hydroxymethyltransferase</fullName>
        <ecNumber evidence="7">2.1.2.11</ecNumber>
    </recommendedName>
    <alternativeName>
        <fullName evidence="7">Ketopantoate hydroxymethyltransferase</fullName>
        <shortName evidence="7">KPHMT</shortName>
    </alternativeName>
</protein>
<keyword evidence="7 10" id="KW-0479">Metal-binding</keyword>
<evidence type="ECO:0000256" key="4">
    <source>
        <dbReference type="ARBA" id="ARBA00022655"/>
    </source>
</evidence>